<feature type="region of interest" description="Disordered" evidence="1">
    <location>
        <begin position="167"/>
        <end position="192"/>
    </location>
</feature>
<feature type="compositionally biased region" description="Basic and acidic residues" evidence="1">
    <location>
        <begin position="178"/>
        <end position="192"/>
    </location>
</feature>
<sequence>MEDPIHDQESCFEILFGHTTENSFAQEFADRETASQHAFEQQVFRTNVLNSDDLTVPHYAVCLDPNLGQDLPDWMTWEGDADSYLNLEGVDASDATNAYYNNRITDLDPIHGRASDQSIEMQDDNQIFDVDYEIPNREEPYRQPNGSVGSECMPSTAALHQTQNVDEIGHPHSPARLLSEKSSAREKKSKISDKEWEDHKKIIHQIYIIEDYTMQQLIRTMIRDFKFIATEKMYRNKFKDWTGFSKNKTKQNGGRVAPRKIQRRRIAQKLPTISKKQQKSMLYQTHVEDNDEKTAPLMNPMSLFMDDITASTRMMYQAINNIIKGSFGSSRRVKGWTSDHIQLVPPAYASNNLSTWETLMDQCHCAGLLSEMKLYHCFSTFLHKIFTTIDAVAGDSPLILLIYLWRICSSIFDDFRLRGRAFFPGEELSPSLRNRLALMTIFFKRMRRSFSLRLGCQHPVVNLLEALIFQAKYPLAQFKNTLGLGYLTSIDGFGQMITTCHPVVLNMSSHYARQQWRTDTEGHRDTMRLLYNESLNEAKKLSGGCDEGTISLLYSYTYAMCKGYNDCSEVLNLASQLRDITEPICRNQADLKGGIVVRSFVFSTSLLAKYFKWQDSNLTRRQMNDAIEILRRGDQECLVYALALSKVLTLRVGYPIASITHRREARAEETKRGEAMRSKLREMTLYQAYEIFKGPDNISQNIPKNSQQETEKEKLEQLISWMEIEMRGQ</sequence>
<dbReference type="AlphaFoldDB" id="A0A7C8KK64"/>
<reference evidence="3 4" key="1">
    <citation type="submission" date="2019-03" db="EMBL/GenBank/DDBJ databases">
        <title>Nematode-trapping fungi genome.</title>
        <authorList>
            <person name="Vidal-Diez De Ulzurrun G."/>
        </authorList>
    </citation>
    <scope>NUCLEOTIDE SEQUENCE [LARGE SCALE GENOMIC DNA]</scope>
    <source>
        <strain evidence="3 4">TWF154</strain>
    </source>
</reference>
<feature type="domain" description="Clr5" evidence="2">
    <location>
        <begin position="192"/>
        <end position="241"/>
    </location>
</feature>
<evidence type="ECO:0000256" key="1">
    <source>
        <dbReference type="SAM" id="MobiDB-lite"/>
    </source>
</evidence>
<dbReference type="EMBL" id="SOZJ01000003">
    <property type="protein sequence ID" value="TGJ69700.1"/>
    <property type="molecule type" value="Genomic_DNA"/>
</dbReference>
<name>A0A7C8KK64_ORBOL</name>
<accession>A0A7C8KK64</accession>
<gene>
    <name evidence="3" type="ORF">EYR41_005721</name>
</gene>
<dbReference type="PANTHER" id="PTHR38788">
    <property type="entry name" value="CLR5 DOMAIN-CONTAINING PROTEIN"/>
    <property type="match status" value="1"/>
</dbReference>
<dbReference type="InterPro" id="IPR025676">
    <property type="entry name" value="Clr5_dom"/>
</dbReference>
<proteinExistence type="predicted"/>
<evidence type="ECO:0000313" key="4">
    <source>
        <dbReference type="Proteomes" id="UP000297595"/>
    </source>
</evidence>
<comment type="caution">
    <text evidence="3">The sequence shown here is derived from an EMBL/GenBank/DDBJ whole genome shotgun (WGS) entry which is preliminary data.</text>
</comment>
<evidence type="ECO:0000313" key="3">
    <source>
        <dbReference type="EMBL" id="TGJ69700.1"/>
    </source>
</evidence>
<organism evidence="3 4">
    <name type="scientific">Orbilia oligospora</name>
    <name type="common">Nematode-trapping fungus</name>
    <name type="synonym">Arthrobotrys oligospora</name>
    <dbReference type="NCBI Taxonomy" id="2813651"/>
    <lineage>
        <taxon>Eukaryota</taxon>
        <taxon>Fungi</taxon>
        <taxon>Dikarya</taxon>
        <taxon>Ascomycota</taxon>
        <taxon>Pezizomycotina</taxon>
        <taxon>Orbiliomycetes</taxon>
        <taxon>Orbiliales</taxon>
        <taxon>Orbiliaceae</taxon>
        <taxon>Orbilia</taxon>
    </lineage>
</organism>
<protein>
    <recommendedName>
        <fullName evidence="2">Clr5 domain-containing protein</fullName>
    </recommendedName>
</protein>
<evidence type="ECO:0000259" key="2">
    <source>
        <dbReference type="Pfam" id="PF14420"/>
    </source>
</evidence>
<dbReference type="PANTHER" id="PTHR38788:SF3">
    <property type="entry name" value="CLR5 DOMAIN-CONTAINING PROTEIN"/>
    <property type="match status" value="1"/>
</dbReference>
<dbReference type="Proteomes" id="UP000297595">
    <property type="component" value="Unassembled WGS sequence"/>
</dbReference>
<dbReference type="Pfam" id="PF14420">
    <property type="entry name" value="Clr5"/>
    <property type="match status" value="1"/>
</dbReference>